<dbReference type="PANTHER" id="PTHR10344">
    <property type="entry name" value="THYMIDYLATE KINASE"/>
    <property type="match status" value="1"/>
</dbReference>
<evidence type="ECO:0000256" key="3">
    <source>
        <dbReference type="ARBA" id="ARBA00022679"/>
    </source>
</evidence>
<evidence type="ECO:0000256" key="8">
    <source>
        <dbReference type="ARBA" id="ARBA00048743"/>
    </source>
</evidence>
<comment type="catalytic activity">
    <reaction evidence="8">
        <text>dTMP + ATP = dTDP + ADP</text>
        <dbReference type="Rhea" id="RHEA:13517"/>
        <dbReference type="ChEBI" id="CHEBI:30616"/>
        <dbReference type="ChEBI" id="CHEBI:58369"/>
        <dbReference type="ChEBI" id="CHEBI:63528"/>
        <dbReference type="ChEBI" id="CHEBI:456216"/>
        <dbReference type="EC" id="2.7.4.9"/>
    </reaction>
</comment>
<reference evidence="10" key="1">
    <citation type="submission" date="2019-08" db="EMBL/GenBank/DDBJ databases">
        <authorList>
            <person name="Kucharzyk K."/>
            <person name="Murdoch R.W."/>
            <person name="Higgins S."/>
            <person name="Loffler F."/>
        </authorList>
    </citation>
    <scope>NUCLEOTIDE SEQUENCE</scope>
</reference>
<dbReference type="Gene3D" id="3.40.50.300">
    <property type="entry name" value="P-loop containing nucleotide triphosphate hydrolases"/>
    <property type="match status" value="1"/>
</dbReference>
<evidence type="ECO:0000256" key="1">
    <source>
        <dbReference type="ARBA" id="ARBA00009776"/>
    </source>
</evidence>
<evidence type="ECO:0000256" key="7">
    <source>
        <dbReference type="ARBA" id="ARBA00022840"/>
    </source>
</evidence>
<evidence type="ECO:0000313" key="10">
    <source>
        <dbReference type="EMBL" id="MPL74528.1"/>
    </source>
</evidence>
<dbReference type="InterPro" id="IPR039430">
    <property type="entry name" value="Thymidylate_kin-like_dom"/>
</dbReference>
<keyword evidence="4" id="KW-0545">Nucleotide biosynthesis</keyword>
<comment type="similarity">
    <text evidence="1">Belongs to the thymidylate kinase family.</text>
</comment>
<name>A0A644U6F7_9ZZZZ</name>
<dbReference type="AlphaFoldDB" id="A0A644U6F7"/>
<proteinExistence type="inferred from homology"/>
<dbReference type="GO" id="GO:0006233">
    <property type="term" value="P:dTDP biosynthetic process"/>
    <property type="evidence" value="ECO:0007669"/>
    <property type="project" value="InterPro"/>
</dbReference>
<organism evidence="10">
    <name type="scientific">bioreactor metagenome</name>
    <dbReference type="NCBI Taxonomy" id="1076179"/>
    <lineage>
        <taxon>unclassified sequences</taxon>
        <taxon>metagenomes</taxon>
        <taxon>ecological metagenomes</taxon>
    </lineage>
</organism>
<dbReference type="InterPro" id="IPR027417">
    <property type="entry name" value="P-loop_NTPase"/>
</dbReference>
<accession>A0A644U6F7</accession>
<dbReference type="EC" id="2.7.4.9" evidence="2"/>
<gene>
    <name evidence="10" type="primary">tmk_5</name>
    <name evidence="10" type="ORF">SDC9_20341</name>
</gene>
<dbReference type="GO" id="GO:0005737">
    <property type="term" value="C:cytoplasm"/>
    <property type="evidence" value="ECO:0007669"/>
    <property type="project" value="TreeGrafter"/>
</dbReference>
<comment type="caution">
    <text evidence="10">The sequence shown here is derived from an EMBL/GenBank/DDBJ whole genome shotgun (WGS) entry which is preliminary data.</text>
</comment>
<keyword evidence="3 10" id="KW-0808">Transferase</keyword>
<evidence type="ECO:0000256" key="2">
    <source>
        <dbReference type="ARBA" id="ARBA00012980"/>
    </source>
</evidence>
<evidence type="ECO:0000256" key="5">
    <source>
        <dbReference type="ARBA" id="ARBA00022741"/>
    </source>
</evidence>
<protein>
    <recommendedName>
        <fullName evidence="2">dTMP kinase</fullName>
        <ecNumber evidence="2">2.7.4.9</ecNumber>
    </recommendedName>
</protein>
<dbReference type="InterPro" id="IPR018094">
    <property type="entry name" value="Thymidylate_kinase"/>
</dbReference>
<dbReference type="NCBIfam" id="TIGR00041">
    <property type="entry name" value="DTMP_kinase"/>
    <property type="match status" value="1"/>
</dbReference>
<dbReference type="GO" id="GO:0006235">
    <property type="term" value="P:dTTP biosynthetic process"/>
    <property type="evidence" value="ECO:0007669"/>
    <property type="project" value="TreeGrafter"/>
</dbReference>
<evidence type="ECO:0000259" key="9">
    <source>
        <dbReference type="Pfam" id="PF02223"/>
    </source>
</evidence>
<keyword evidence="6 10" id="KW-0418">Kinase</keyword>
<sequence>MLITLEGIDGAGKSTLYEGLISRLSDLAPVFTREPGSPLVNKAVRREISANHDPFAEATLFVADHAAHLTQIVLPALEAKKLVISDRYSDSRFAYQQVSLAGIIPDPKAWLTAVHAGWSVRPDLTILLLIAPETAMKRLAGRPDKEHFEDPAFLEEVQKRYLERAAEDPGRFLLIDAEQDPKTILNFVERSIRDRMAV</sequence>
<dbReference type="EMBL" id="VSSQ01000081">
    <property type="protein sequence ID" value="MPL74528.1"/>
    <property type="molecule type" value="Genomic_DNA"/>
</dbReference>
<dbReference type="GO" id="GO:0006227">
    <property type="term" value="P:dUDP biosynthetic process"/>
    <property type="evidence" value="ECO:0007669"/>
    <property type="project" value="TreeGrafter"/>
</dbReference>
<dbReference type="SUPFAM" id="SSF52540">
    <property type="entry name" value="P-loop containing nucleoside triphosphate hydrolases"/>
    <property type="match status" value="1"/>
</dbReference>
<keyword evidence="7" id="KW-0067">ATP-binding</keyword>
<dbReference type="GO" id="GO:0004798">
    <property type="term" value="F:dTMP kinase activity"/>
    <property type="evidence" value="ECO:0007669"/>
    <property type="project" value="UniProtKB-EC"/>
</dbReference>
<dbReference type="HAMAP" id="MF_00165">
    <property type="entry name" value="Thymidylate_kinase"/>
    <property type="match status" value="1"/>
</dbReference>
<evidence type="ECO:0000256" key="6">
    <source>
        <dbReference type="ARBA" id="ARBA00022777"/>
    </source>
</evidence>
<dbReference type="GO" id="GO:0005524">
    <property type="term" value="F:ATP binding"/>
    <property type="evidence" value="ECO:0007669"/>
    <property type="project" value="UniProtKB-KW"/>
</dbReference>
<evidence type="ECO:0000256" key="4">
    <source>
        <dbReference type="ARBA" id="ARBA00022727"/>
    </source>
</evidence>
<dbReference type="CDD" id="cd01672">
    <property type="entry name" value="TMPK"/>
    <property type="match status" value="1"/>
</dbReference>
<feature type="domain" description="Thymidylate kinase-like" evidence="9">
    <location>
        <begin position="5"/>
        <end position="184"/>
    </location>
</feature>
<dbReference type="Pfam" id="PF02223">
    <property type="entry name" value="Thymidylate_kin"/>
    <property type="match status" value="1"/>
</dbReference>
<dbReference type="PANTHER" id="PTHR10344:SF4">
    <property type="entry name" value="UMP-CMP KINASE 2, MITOCHONDRIAL"/>
    <property type="match status" value="1"/>
</dbReference>
<keyword evidence="5" id="KW-0547">Nucleotide-binding</keyword>